<proteinExistence type="inferred from homology"/>
<evidence type="ECO:0000313" key="11">
    <source>
        <dbReference type="EMBL" id="ALO16744.1"/>
    </source>
</evidence>
<dbReference type="PATRIC" id="fig|1307839.3.peg.3286"/>
<dbReference type="InterPro" id="IPR038418">
    <property type="entry name" value="6-PTP_synth/QueD_sf"/>
</dbReference>
<dbReference type="UniPathway" id="UPA00391"/>
<evidence type="ECO:0000256" key="7">
    <source>
        <dbReference type="ARBA" id="ARBA00022833"/>
    </source>
</evidence>
<accession>A0A0S2I2U4</accession>
<dbReference type="STRING" id="1307839.L21SP5_03129"/>
<protein>
    <recommendedName>
        <fullName evidence="5">6-carboxy-5,6,7,8-tetrahydropterin synthase</fullName>
        <ecNumber evidence="4">4.1.2.50</ecNumber>
    </recommendedName>
    <alternativeName>
        <fullName evidence="9">Queuosine biosynthesis protein QueD</fullName>
    </alternativeName>
</protein>
<dbReference type="SUPFAM" id="SSF55620">
    <property type="entry name" value="Tetrahydrobiopterin biosynthesis enzymes-like"/>
    <property type="match status" value="1"/>
</dbReference>
<dbReference type="EC" id="4.1.2.50" evidence="4"/>
<evidence type="ECO:0000256" key="9">
    <source>
        <dbReference type="ARBA" id="ARBA00031449"/>
    </source>
</evidence>
<evidence type="ECO:0000256" key="10">
    <source>
        <dbReference type="ARBA" id="ARBA00048807"/>
    </source>
</evidence>
<comment type="pathway">
    <text evidence="2">Purine metabolism; 7-cyano-7-deazaguanine biosynthesis.</text>
</comment>
<gene>
    <name evidence="11" type="primary">queD_2</name>
    <name evidence="11" type="ORF">L21SP5_03129</name>
</gene>
<evidence type="ECO:0000256" key="6">
    <source>
        <dbReference type="ARBA" id="ARBA00022723"/>
    </source>
</evidence>
<reference evidence="11 12" key="1">
    <citation type="submission" date="2015-11" db="EMBL/GenBank/DDBJ databases">
        <title>Description and complete genome sequence of a novel strain predominating in hypersaline microbial mats and representing a new family of the Bacteriodetes phylum.</title>
        <authorList>
            <person name="Spring S."/>
            <person name="Bunk B."/>
            <person name="Sproer C."/>
            <person name="Klenk H.-P."/>
        </authorList>
    </citation>
    <scope>NUCLEOTIDE SEQUENCE [LARGE SCALE GENOMIC DNA]</scope>
    <source>
        <strain evidence="11 12">L21-Spi-D4</strain>
    </source>
</reference>
<dbReference type="Pfam" id="PF01242">
    <property type="entry name" value="PTPS"/>
    <property type="match status" value="1"/>
</dbReference>
<name>A0A0S2I2U4_9BACT</name>
<comment type="cofactor">
    <cofactor evidence="1">
        <name>Zn(2+)</name>
        <dbReference type="ChEBI" id="CHEBI:29105"/>
    </cofactor>
</comment>
<keyword evidence="6" id="KW-0479">Metal-binding</keyword>
<dbReference type="FunFam" id="3.30.479.10:FF:000003">
    <property type="entry name" value="6-pyruvoyl tetrahydrobiopterin synthase"/>
    <property type="match status" value="1"/>
</dbReference>
<evidence type="ECO:0000256" key="4">
    <source>
        <dbReference type="ARBA" id="ARBA00012982"/>
    </source>
</evidence>
<evidence type="ECO:0000256" key="3">
    <source>
        <dbReference type="ARBA" id="ARBA00008900"/>
    </source>
</evidence>
<evidence type="ECO:0000256" key="5">
    <source>
        <dbReference type="ARBA" id="ARBA00018141"/>
    </source>
</evidence>
<keyword evidence="7" id="KW-0862">Zinc</keyword>
<dbReference type="GO" id="GO:0046872">
    <property type="term" value="F:metal ion binding"/>
    <property type="evidence" value="ECO:0007669"/>
    <property type="project" value="UniProtKB-KW"/>
</dbReference>
<dbReference type="InterPro" id="IPR007115">
    <property type="entry name" value="6-PTP_synth/QueD"/>
</dbReference>
<organism evidence="11 12">
    <name type="scientific">Salinivirga cyanobacteriivorans</name>
    <dbReference type="NCBI Taxonomy" id="1307839"/>
    <lineage>
        <taxon>Bacteria</taxon>
        <taxon>Pseudomonadati</taxon>
        <taxon>Bacteroidota</taxon>
        <taxon>Bacteroidia</taxon>
        <taxon>Bacteroidales</taxon>
        <taxon>Salinivirgaceae</taxon>
        <taxon>Salinivirga</taxon>
    </lineage>
</organism>
<dbReference type="EMBL" id="CP013118">
    <property type="protein sequence ID" value="ALO16744.1"/>
    <property type="molecule type" value="Genomic_DNA"/>
</dbReference>
<dbReference type="PANTHER" id="PTHR12589">
    <property type="entry name" value="PYRUVOYL TETRAHYDROBIOPTERIN SYNTHASE"/>
    <property type="match status" value="1"/>
</dbReference>
<dbReference type="GO" id="GO:0070497">
    <property type="term" value="F:6-carboxytetrahydropterin synthase activity"/>
    <property type="evidence" value="ECO:0007669"/>
    <property type="project" value="UniProtKB-EC"/>
</dbReference>
<dbReference type="AlphaFoldDB" id="A0A0S2I2U4"/>
<sequence length="137" mass="16141">MVYVTRRERFNAAHRLFKAEWSEEKNYEIFGKCSNPNWHGHNYELFVTVKGKVNPETGFVVNLKELSNLIKEHIISKVDHKNLNTEVDFLQGRMMSTEVIAKAFWQQLEHHVKLLGAQLHCVKITETENNYVEYYGD</sequence>
<keyword evidence="8 11" id="KW-0456">Lyase</keyword>
<dbReference type="RefSeq" id="WP_057954093.1">
    <property type="nucleotide sequence ID" value="NZ_CP013118.1"/>
</dbReference>
<dbReference type="KEGG" id="blq:L21SP5_03129"/>
<keyword evidence="12" id="KW-1185">Reference proteome</keyword>
<dbReference type="Gene3D" id="3.30.479.10">
    <property type="entry name" value="6-pyruvoyl tetrahydropterin synthase/QueD"/>
    <property type="match status" value="1"/>
</dbReference>
<comment type="similarity">
    <text evidence="3">Belongs to the PTPS family. QueD subfamily.</text>
</comment>
<dbReference type="PANTHER" id="PTHR12589:SF7">
    <property type="entry name" value="6-PYRUVOYL TETRAHYDROBIOPTERIN SYNTHASE"/>
    <property type="match status" value="1"/>
</dbReference>
<comment type="catalytic activity">
    <reaction evidence="10">
        <text>7,8-dihydroneopterin 3'-triphosphate + H2O = 6-carboxy-5,6,7,8-tetrahydropterin + triphosphate + acetaldehyde + 2 H(+)</text>
        <dbReference type="Rhea" id="RHEA:27966"/>
        <dbReference type="ChEBI" id="CHEBI:15343"/>
        <dbReference type="ChEBI" id="CHEBI:15377"/>
        <dbReference type="ChEBI" id="CHEBI:15378"/>
        <dbReference type="ChEBI" id="CHEBI:18036"/>
        <dbReference type="ChEBI" id="CHEBI:58462"/>
        <dbReference type="ChEBI" id="CHEBI:61032"/>
        <dbReference type="EC" id="4.1.2.50"/>
    </reaction>
</comment>
<evidence type="ECO:0000256" key="2">
    <source>
        <dbReference type="ARBA" id="ARBA00005061"/>
    </source>
</evidence>
<evidence type="ECO:0000313" key="12">
    <source>
        <dbReference type="Proteomes" id="UP000064893"/>
    </source>
</evidence>
<dbReference type="Proteomes" id="UP000064893">
    <property type="component" value="Chromosome"/>
</dbReference>
<dbReference type="OrthoDB" id="9804698at2"/>
<evidence type="ECO:0000256" key="1">
    <source>
        <dbReference type="ARBA" id="ARBA00001947"/>
    </source>
</evidence>
<evidence type="ECO:0000256" key="8">
    <source>
        <dbReference type="ARBA" id="ARBA00023239"/>
    </source>
</evidence>